<gene>
    <name evidence="5" type="ORF">CMUST_08240</name>
</gene>
<feature type="transmembrane region" description="Helical" evidence="3">
    <location>
        <begin position="487"/>
        <end position="510"/>
    </location>
</feature>
<feature type="coiled-coil region" evidence="1">
    <location>
        <begin position="342"/>
        <end position="376"/>
    </location>
</feature>
<sequence>MHKIFRLPTLTVATAVAFSGIAVVAPTYEPTVSVAVAQEAKASIPAAELIDAPADAQRYAAAYATFDQVYKARAYYAAGAQRWYTRGAVGNSPSSTWIGRHWAESAAKLAESARLLALLQAENFGQARDVNLAVLGESQPEAQKAFAVLDAAVSHFEKIQAENGDNAAREALVKKRVEALKAARFIVNRYVKQEQYANAMPAMAVVNYGVPDEWLEQGDSGFKPSDFAGVAVYTATYNEQDQQSTVDVEAVNTNGQTNARALEAKFGPVTPAPISQEAEYNNVLSAANTTSFRALSVVDEWEGRAENLGLLAELAAFRGKVDALATKIRQARNAENKNIETANGLLNEAKALVKESDELRAKLETKQKHYELVKEQADQLLVAETIARVYPHKLAEKDPTAIVGVKEALDKLAVDTVKARDALNKVTTPDQLTEELKKNISSLKKTAEELKSKVDAAPDKDAVGQNPGDNQKPDTDSSNNKKLSGGAIAGIVVGVLAAIAALAAAAVPFLSKFIPGLATLIPGAR</sequence>
<proteinExistence type="predicted"/>
<feature type="chain" id="PRO_5002554582" evidence="4">
    <location>
        <begin position="25"/>
        <end position="525"/>
    </location>
</feature>
<keyword evidence="3" id="KW-0472">Membrane</keyword>
<reference evidence="6" key="2">
    <citation type="submission" date="2015-05" db="EMBL/GenBank/DDBJ databases">
        <title>Complete genome sequence of Corynebacterium mustelae DSM 45274, isolated from various tissues of a male ferret with lethal sepsis.</title>
        <authorList>
            <person name="Ruckert C."/>
            <person name="Albersmeier A."/>
            <person name="Winkler A."/>
            <person name="Tauch A."/>
        </authorList>
    </citation>
    <scope>NUCLEOTIDE SEQUENCE [LARGE SCALE GENOMIC DNA]</scope>
    <source>
        <strain evidence="6">DSM 45274</strain>
    </source>
</reference>
<evidence type="ECO:0000256" key="2">
    <source>
        <dbReference type="SAM" id="MobiDB-lite"/>
    </source>
</evidence>
<evidence type="ECO:0000256" key="4">
    <source>
        <dbReference type="SAM" id="SignalP"/>
    </source>
</evidence>
<keyword evidence="3" id="KW-0812">Transmembrane</keyword>
<feature type="signal peptide" evidence="4">
    <location>
        <begin position="1"/>
        <end position="24"/>
    </location>
</feature>
<dbReference type="RefSeq" id="WP_047262089.1">
    <property type="nucleotide sequence ID" value="NZ_CP011542.1"/>
</dbReference>
<dbReference type="Proteomes" id="UP000035199">
    <property type="component" value="Chromosome"/>
</dbReference>
<dbReference type="PATRIC" id="fig|571915.4.peg.1751"/>
<keyword evidence="4" id="KW-0732">Signal</keyword>
<dbReference type="EMBL" id="CP011542">
    <property type="protein sequence ID" value="AKK05972.1"/>
    <property type="molecule type" value="Genomic_DNA"/>
</dbReference>
<keyword evidence="6" id="KW-1185">Reference proteome</keyword>
<dbReference type="KEGG" id="cmv:CMUST_08240"/>
<organism evidence="5 6">
    <name type="scientific">Corynebacterium mustelae</name>
    <dbReference type="NCBI Taxonomy" id="571915"/>
    <lineage>
        <taxon>Bacteria</taxon>
        <taxon>Bacillati</taxon>
        <taxon>Actinomycetota</taxon>
        <taxon>Actinomycetes</taxon>
        <taxon>Mycobacteriales</taxon>
        <taxon>Corynebacteriaceae</taxon>
        <taxon>Corynebacterium</taxon>
    </lineage>
</organism>
<dbReference type="AlphaFoldDB" id="A0A0G3H4B5"/>
<keyword evidence="1" id="KW-0175">Coiled coil</keyword>
<evidence type="ECO:0000256" key="3">
    <source>
        <dbReference type="SAM" id="Phobius"/>
    </source>
</evidence>
<keyword evidence="3" id="KW-1133">Transmembrane helix</keyword>
<feature type="region of interest" description="Disordered" evidence="2">
    <location>
        <begin position="454"/>
        <end position="481"/>
    </location>
</feature>
<evidence type="ECO:0000313" key="5">
    <source>
        <dbReference type="EMBL" id="AKK05972.1"/>
    </source>
</evidence>
<protein>
    <submittedName>
        <fullName evidence="5">Uncharacterized protein</fullName>
    </submittedName>
</protein>
<reference evidence="5 6" key="1">
    <citation type="journal article" date="2015" name="Genome Announc.">
        <title>Complete Genome Sequence of the Type Strain Corynebacterium mustelae DSM 45274, Isolated from Various Tissues of a Male Ferret with Lethal Sepsis.</title>
        <authorList>
            <person name="Ruckert C."/>
            <person name="Eimer J."/>
            <person name="Winkler A."/>
            <person name="Tauch A."/>
        </authorList>
    </citation>
    <scope>NUCLEOTIDE SEQUENCE [LARGE SCALE GENOMIC DNA]</scope>
    <source>
        <strain evidence="5 6">DSM 45274</strain>
    </source>
</reference>
<evidence type="ECO:0000313" key="6">
    <source>
        <dbReference type="Proteomes" id="UP000035199"/>
    </source>
</evidence>
<name>A0A0G3H4B5_9CORY</name>
<accession>A0A0G3H4B5</accession>
<evidence type="ECO:0000256" key="1">
    <source>
        <dbReference type="SAM" id="Coils"/>
    </source>
</evidence>